<proteinExistence type="predicted"/>
<accession>A0ABN3PEK7</accession>
<name>A0ABN3PEK7_9MICO</name>
<evidence type="ECO:0000313" key="1">
    <source>
        <dbReference type="EMBL" id="GAA2578174.1"/>
    </source>
</evidence>
<evidence type="ECO:0000313" key="2">
    <source>
        <dbReference type="Proteomes" id="UP001500274"/>
    </source>
</evidence>
<dbReference type="EMBL" id="BAAARI010000011">
    <property type="protein sequence ID" value="GAA2578174.1"/>
    <property type="molecule type" value="Genomic_DNA"/>
</dbReference>
<gene>
    <name evidence="1" type="ORF">GCM10009862_16820</name>
</gene>
<reference evidence="1 2" key="1">
    <citation type="journal article" date="2019" name="Int. J. Syst. Evol. Microbiol.">
        <title>The Global Catalogue of Microorganisms (GCM) 10K type strain sequencing project: providing services to taxonomists for standard genome sequencing and annotation.</title>
        <authorList>
            <consortium name="The Broad Institute Genomics Platform"/>
            <consortium name="The Broad Institute Genome Sequencing Center for Infectious Disease"/>
            <person name="Wu L."/>
            <person name="Ma J."/>
        </authorList>
    </citation>
    <scope>NUCLEOTIDE SEQUENCE [LARGE SCALE GENOMIC DNA]</scope>
    <source>
        <strain evidence="1 2">JCM 16365</strain>
    </source>
</reference>
<keyword evidence="2" id="KW-1185">Reference proteome</keyword>
<protein>
    <submittedName>
        <fullName evidence="1">Uncharacterized protein</fullName>
    </submittedName>
</protein>
<comment type="caution">
    <text evidence="1">The sequence shown here is derived from an EMBL/GenBank/DDBJ whole genome shotgun (WGS) entry which is preliminary data.</text>
</comment>
<sequence length="69" mass="7855">MARRDDIGGRDLRHLRDVVDDRIELTGEAPDLLVAQLDPGEDAEMAHEIWGDFRHPDSLVRPRRTAGRP</sequence>
<organism evidence="1 2">
    <name type="scientific">Microbacterium binotii</name>
    <dbReference type="NCBI Taxonomy" id="462710"/>
    <lineage>
        <taxon>Bacteria</taxon>
        <taxon>Bacillati</taxon>
        <taxon>Actinomycetota</taxon>
        <taxon>Actinomycetes</taxon>
        <taxon>Micrococcales</taxon>
        <taxon>Microbacteriaceae</taxon>
        <taxon>Microbacterium</taxon>
    </lineage>
</organism>
<dbReference type="Proteomes" id="UP001500274">
    <property type="component" value="Unassembled WGS sequence"/>
</dbReference>